<dbReference type="PANTHER" id="PTHR12736">
    <property type="entry name" value="LANC-LIKE PROTEIN"/>
    <property type="match status" value="1"/>
</dbReference>
<comment type="similarity">
    <text evidence="1">Belongs to the LanC-like protein family.</text>
</comment>
<dbReference type="Pfam" id="PF05147">
    <property type="entry name" value="LANC_like"/>
    <property type="match status" value="1"/>
</dbReference>
<dbReference type="GeneID" id="108561918"/>
<dbReference type="InterPro" id="IPR020464">
    <property type="entry name" value="LanC-like_prot_euk"/>
</dbReference>
<reference evidence="3" key="1">
    <citation type="submission" date="2025-08" db="UniProtKB">
        <authorList>
            <consortium name="RefSeq"/>
        </authorList>
    </citation>
    <scope>IDENTIFICATION</scope>
    <source>
        <tissue evidence="3">Whole Larva</tissue>
    </source>
</reference>
<dbReference type="PRINTS" id="PR01951">
    <property type="entry name" value="LANCEUKARYTE"/>
</dbReference>
<dbReference type="InterPro" id="IPR007822">
    <property type="entry name" value="LANC-like"/>
</dbReference>
<evidence type="ECO:0000256" key="1">
    <source>
        <dbReference type="ARBA" id="ARBA00007179"/>
    </source>
</evidence>
<accession>A0ABM1MLS6</accession>
<dbReference type="PANTHER" id="PTHR12736:SF21">
    <property type="entry name" value="LANC-LIKE PROTEIN 2"/>
    <property type="match status" value="1"/>
</dbReference>
<dbReference type="Gene3D" id="1.50.10.10">
    <property type="match status" value="1"/>
</dbReference>
<keyword evidence="2" id="KW-1185">Reference proteome</keyword>
<gene>
    <name evidence="3" type="primary">LOC108561918</name>
</gene>
<dbReference type="SMART" id="SM01260">
    <property type="entry name" value="LANC_like"/>
    <property type="match status" value="1"/>
</dbReference>
<dbReference type="Proteomes" id="UP000695000">
    <property type="component" value="Unplaced"/>
</dbReference>
<dbReference type="PRINTS" id="PR01950">
    <property type="entry name" value="LANCSUPER"/>
</dbReference>
<proteinExistence type="inferred from homology"/>
<protein>
    <submittedName>
        <fullName evidence="3">LanC-like protein 2</fullName>
    </submittedName>
</protein>
<organism evidence="2 3">
    <name type="scientific">Nicrophorus vespilloides</name>
    <name type="common">Boreal carrion beetle</name>
    <dbReference type="NCBI Taxonomy" id="110193"/>
    <lineage>
        <taxon>Eukaryota</taxon>
        <taxon>Metazoa</taxon>
        <taxon>Ecdysozoa</taxon>
        <taxon>Arthropoda</taxon>
        <taxon>Hexapoda</taxon>
        <taxon>Insecta</taxon>
        <taxon>Pterygota</taxon>
        <taxon>Neoptera</taxon>
        <taxon>Endopterygota</taxon>
        <taxon>Coleoptera</taxon>
        <taxon>Polyphaga</taxon>
        <taxon>Staphyliniformia</taxon>
        <taxon>Silphidae</taxon>
        <taxon>Nicrophorinae</taxon>
        <taxon>Nicrophorus</taxon>
    </lineage>
</organism>
<dbReference type="RefSeq" id="XP_017775526.1">
    <property type="nucleotide sequence ID" value="XM_017920037.1"/>
</dbReference>
<dbReference type="InterPro" id="IPR012341">
    <property type="entry name" value="6hp_glycosidase-like_sf"/>
</dbReference>
<dbReference type="CDD" id="cd04794">
    <property type="entry name" value="euk_LANCL"/>
    <property type="match status" value="1"/>
</dbReference>
<sequence>MAVSIHKIKKKFFPNPFPNFSTENAKDVIFGDTVRDNSIIKTSIEEKWCKTKDRIRHELKHNDLTVYTGTAGIALLYLRKAPNDLENLKEVRSFLKTNSIKSKRRLTFLCGDGGPLTIGAVVCHRLGEQNECKCLIKSLLSLKADAINSKSDLPSEYMYGRTGYLYCLLYLNKHISPPPIEGPTIRNVIEAILKIGQRYSKDGNHKCPLMYEWHGSNYLGAAHGLTGIVYLLLQAKEHLKEIELSDIVRPTVDYLATLQYPSGNYPSSLESQSGDKYVQWCHGAPGFVYMFSAAYKVFQDPHYLELALMAGDIVWQRGLLHKGYSLCHGVSGNAYCFLQLYQTTKDLKHLYRALKFCEWCINYTKEHEEYTPDRPVSLFEGISGPMYLLLDIQNPMEAKFPGYTL</sequence>
<evidence type="ECO:0000313" key="2">
    <source>
        <dbReference type="Proteomes" id="UP000695000"/>
    </source>
</evidence>
<name>A0ABM1MLS6_NICVS</name>
<dbReference type="SUPFAM" id="SSF158745">
    <property type="entry name" value="LanC-like"/>
    <property type="match status" value="1"/>
</dbReference>
<evidence type="ECO:0000313" key="3">
    <source>
        <dbReference type="RefSeq" id="XP_017775526.1"/>
    </source>
</evidence>